<feature type="transmembrane region" description="Helical" evidence="1">
    <location>
        <begin position="88"/>
        <end position="107"/>
    </location>
</feature>
<evidence type="ECO:0000256" key="1">
    <source>
        <dbReference type="SAM" id="Phobius"/>
    </source>
</evidence>
<feature type="transmembrane region" description="Helical" evidence="1">
    <location>
        <begin position="144"/>
        <end position="163"/>
    </location>
</feature>
<evidence type="ECO:0000313" key="3">
    <source>
        <dbReference type="Proteomes" id="UP001501581"/>
    </source>
</evidence>
<reference evidence="3" key="1">
    <citation type="journal article" date="2019" name="Int. J. Syst. Evol. Microbiol.">
        <title>The Global Catalogue of Microorganisms (GCM) 10K type strain sequencing project: providing services to taxonomists for standard genome sequencing and annotation.</title>
        <authorList>
            <consortium name="The Broad Institute Genomics Platform"/>
            <consortium name="The Broad Institute Genome Sequencing Center for Infectious Disease"/>
            <person name="Wu L."/>
            <person name="Ma J."/>
        </authorList>
    </citation>
    <scope>NUCLEOTIDE SEQUENCE [LARGE SCALE GENOMIC DNA]</scope>
    <source>
        <strain evidence="3">JCM 13008</strain>
    </source>
</reference>
<gene>
    <name evidence="2" type="ORF">GCM10009668_08920</name>
</gene>
<comment type="caution">
    <text evidence="2">The sequence shown here is derived from an EMBL/GenBank/DDBJ whole genome shotgun (WGS) entry which is preliminary data.</text>
</comment>
<name>A0ABP4E9J5_9ACTN</name>
<accession>A0ABP4E9J5</accession>
<keyword evidence="1" id="KW-0812">Transmembrane</keyword>
<keyword evidence="3" id="KW-1185">Reference proteome</keyword>
<sequence>MAPDEVRAHLKERIYGAFACLTTLLLLTRHAGHGTAEEAWTAALDVALALLSLWAASLVAELLAHLASHGRGLSRRDWAHMAGATWQIVSAGVVPMLLLVLAGLSLLDVELALRLGVGAVILSLGLFVYLAVRRTPIPTWQRVLLTAVLMGVATLVVLLKAIAH</sequence>
<organism evidence="2 3">
    <name type="scientific">Nocardioides dubius</name>
    <dbReference type="NCBI Taxonomy" id="317019"/>
    <lineage>
        <taxon>Bacteria</taxon>
        <taxon>Bacillati</taxon>
        <taxon>Actinomycetota</taxon>
        <taxon>Actinomycetes</taxon>
        <taxon>Propionibacteriales</taxon>
        <taxon>Nocardioidaceae</taxon>
        <taxon>Nocardioides</taxon>
    </lineage>
</organism>
<feature type="transmembrane region" description="Helical" evidence="1">
    <location>
        <begin position="113"/>
        <end position="132"/>
    </location>
</feature>
<feature type="transmembrane region" description="Helical" evidence="1">
    <location>
        <begin position="46"/>
        <end position="67"/>
    </location>
</feature>
<proteinExistence type="predicted"/>
<keyword evidence="1" id="KW-0472">Membrane</keyword>
<dbReference type="EMBL" id="BAAALG010000003">
    <property type="protein sequence ID" value="GAA1095195.1"/>
    <property type="molecule type" value="Genomic_DNA"/>
</dbReference>
<dbReference type="Proteomes" id="UP001501581">
    <property type="component" value="Unassembled WGS sequence"/>
</dbReference>
<keyword evidence="1" id="KW-1133">Transmembrane helix</keyword>
<evidence type="ECO:0000313" key="2">
    <source>
        <dbReference type="EMBL" id="GAA1095195.1"/>
    </source>
</evidence>
<protein>
    <submittedName>
        <fullName evidence="2">Uncharacterized protein</fullName>
    </submittedName>
</protein>